<accession>A0ACC3B8G2</accession>
<reference evidence="1 2" key="1">
    <citation type="journal article" date="2023" name="ACS Omega">
        <title>Identification of the Neoaspergillic Acid Biosynthesis Gene Cluster by Establishing an In Vitro CRISPR-Ribonucleoprotein Genetic System in Aspergillus melleus.</title>
        <authorList>
            <person name="Yuan B."/>
            <person name="Grau M.F."/>
            <person name="Murata R.M."/>
            <person name="Torok T."/>
            <person name="Venkateswaran K."/>
            <person name="Stajich J.E."/>
            <person name="Wang C.C.C."/>
        </authorList>
    </citation>
    <scope>NUCLEOTIDE SEQUENCE [LARGE SCALE GENOMIC DNA]</scope>
    <source>
        <strain evidence="1 2">IMV 1140</strain>
    </source>
</reference>
<evidence type="ECO:0000313" key="1">
    <source>
        <dbReference type="EMBL" id="KAK1146648.1"/>
    </source>
</evidence>
<comment type="caution">
    <text evidence="1">The sequence shown here is derived from an EMBL/GenBank/DDBJ whole genome shotgun (WGS) entry which is preliminary data.</text>
</comment>
<keyword evidence="2" id="KW-1185">Reference proteome</keyword>
<organism evidence="1 2">
    <name type="scientific">Aspergillus melleus</name>
    <dbReference type="NCBI Taxonomy" id="138277"/>
    <lineage>
        <taxon>Eukaryota</taxon>
        <taxon>Fungi</taxon>
        <taxon>Dikarya</taxon>
        <taxon>Ascomycota</taxon>
        <taxon>Pezizomycotina</taxon>
        <taxon>Eurotiomycetes</taxon>
        <taxon>Eurotiomycetidae</taxon>
        <taxon>Eurotiales</taxon>
        <taxon>Aspergillaceae</taxon>
        <taxon>Aspergillus</taxon>
        <taxon>Aspergillus subgen. Circumdati</taxon>
    </lineage>
</organism>
<protein>
    <submittedName>
        <fullName evidence="1">Uncharacterized protein</fullName>
    </submittedName>
</protein>
<proteinExistence type="predicted"/>
<sequence length="541" mass="60470">MGSHAVDDDPAQAVEAIKVAIVGAGAAGLFTGMIFDHLNATVPNFKVEYDILEAAPKERAGGRLFTHLFSEEPHDYFDVGAMGFPENPVMDRNDDKDAGHREPWCFNNVTKWGNSDVIRAQAEDQESFNLNREGKIPKNLMNENPADIMDYLTEDIRSKLRTDLEGLEFKDAGWKELMRQYDSMSTRDFLRLGTHPEKFKDGSNMGPFNHNTVEWMEIFNGGTNWYDQAHSETVLESLDFHYKDNIPWWCIVGGDQQLARAMETSLLRKPTYDSRVTAIEATGRTTMAVKANNGAPTTYAGVFSSVPLGCLKQIDTSQAGLNYATRQAIRSLGYGAAAKVGMKFKKAWWIHDLGNYNIKKGGLGHSDLSIRTCVYPSYNYEDDADKSAVLLCSYTWQQDAQRMAAFISPDSPEKEDQLKELIFRDLARLHNEAMSEDACYNLIKGNYESHYAYDWYHDPNALGAFAFFRPGQFSSMWNKMIQPSGNLVIIGEAASPTSCLGGWGVGECGSWCVHLASYESQDDSGCSKSHKSLGEQRKSPV</sequence>
<dbReference type="Proteomes" id="UP001177260">
    <property type="component" value="Unassembled WGS sequence"/>
</dbReference>
<gene>
    <name evidence="1" type="ORF">N8T08_002721</name>
</gene>
<evidence type="ECO:0000313" key="2">
    <source>
        <dbReference type="Proteomes" id="UP001177260"/>
    </source>
</evidence>
<name>A0ACC3B8G2_9EURO</name>
<dbReference type="EMBL" id="JAOPJF010000016">
    <property type="protein sequence ID" value="KAK1146648.1"/>
    <property type="molecule type" value="Genomic_DNA"/>
</dbReference>